<accession>A0AAD7ID58</accession>
<feature type="active site" description="Nucleophile" evidence="3">
    <location>
        <position position="280"/>
    </location>
</feature>
<dbReference type="Gene3D" id="3.90.550.10">
    <property type="entry name" value="Spore Coat Polysaccharide Biosynthesis Protein SpsA, Chain A"/>
    <property type="match status" value="1"/>
</dbReference>
<dbReference type="GO" id="GO:0016020">
    <property type="term" value="C:membrane"/>
    <property type="evidence" value="ECO:0007669"/>
    <property type="project" value="InterPro"/>
</dbReference>
<dbReference type="PIRSF" id="PIRSF018153">
    <property type="entry name" value="Glyco_trans_15"/>
    <property type="match status" value="1"/>
</dbReference>
<name>A0AAD7ID58_9AGAR</name>
<dbReference type="GO" id="GO:0000026">
    <property type="term" value="F:alpha-1,2-mannosyltransferase activity"/>
    <property type="evidence" value="ECO:0007669"/>
    <property type="project" value="TreeGrafter"/>
</dbReference>
<dbReference type="InterPro" id="IPR029044">
    <property type="entry name" value="Nucleotide-diphossugar_trans"/>
</dbReference>
<evidence type="ECO:0000256" key="3">
    <source>
        <dbReference type="PIRSR" id="PIRSR018153-1"/>
    </source>
</evidence>
<evidence type="ECO:0000313" key="5">
    <source>
        <dbReference type="Proteomes" id="UP001215598"/>
    </source>
</evidence>
<dbReference type="InterPro" id="IPR002685">
    <property type="entry name" value="Glyco_trans_15"/>
</dbReference>
<dbReference type="EMBL" id="JARKIB010000104">
    <property type="protein sequence ID" value="KAJ7740105.1"/>
    <property type="molecule type" value="Genomic_DNA"/>
</dbReference>
<dbReference type="SUPFAM" id="SSF53448">
    <property type="entry name" value="Nucleotide-diphospho-sugar transferases"/>
    <property type="match status" value="1"/>
</dbReference>
<gene>
    <name evidence="4" type="ORF">B0H16DRAFT_1567716</name>
</gene>
<dbReference type="GO" id="GO:0005794">
    <property type="term" value="C:Golgi apparatus"/>
    <property type="evidence" value="ECO:0007669"/>
    <property type="project" value="TreeGrafter"/>
</dbReference>
<sequence length="382" mass="44836">MHTAPRYLLIVLAVVISGHYLLSFTTTSYPRFLSSSNAVNPNAKNTVPMEYYYSQVINSTHTLELANRKRANATFVILARNSDLDSTVRSVREMEDRFNRRHGYPFVLLNDEPFTEEFKRRLNAVASGEVFYGQVPKEHWVQPDWVDEDRATKGREQLVADNVIYGGSVSYRNMCRFNSGFFFHHPLLQSFRWYWRIEPDVHFHCDVNFDPFLFMQDRGKVYGFTITMYEFDKTIPTLWETVKEFTKLHPEHVAKDNALGFMSDDGGETYNRCHFWSNFEIADMNFWRGPAYQDFFAFLDSKGGFYYERWGDAPVHSIAAGLFAHRDQIHFFEEIGYEHNPYTHCPKDPGMWERGKCGCDPARSFDYDGYSCMRQWDKFVGN</sequence>
<dbReference type="Proteomes" id="UP001215598">
    <property type="component" value="Unassembled WGS sequence"/>
</dbReference>
<keyword evidence="2" id="KW-0808">Transferase</keyword>
<dbReference type="GO" id="GO:0000032">
    <property type="term" value="P:cell wall mannoprotein biosynthetic process"/>
    <property type="evidence" value="ECO:0007669"/>
    <property type="project" value="TreeGrafter"/>
</dbReference>
<dbReference type="PANTHER" id="PTHR31121">
    <property type="entry name" value="ALPHA-1,2 MANNOSYLTRANSFERASE KTR1"/>
    <property type="match status" value="1"/>
</dbReference>
<dbReference type="GO" id="GO:0006487">
    <property type="term" value="P:protein N-linked glycosylation"/>
    <property type="evidence" value="ECO:0007669"/>
    <property type="project" value="TreeGrafter"/>
</dbReference>
<comment type="similarity">
    <text evidence="1">Belongs to the glycosyltransferase 15 family.</text>
</comment>
<protein>
    <submittedName>
        <fullName evidence="4">Glycosyltransferase family 15 protein</fullName>
    </submittedName>
</protein>
<keyword evidence="5" id="KW-1185">Reference proteome</keyword>
<comment type="caution">
    <text evidence="4">The sequence shown here is derived from an EMBL/GenBank/DDBJ whole genome shotgun (WGS) entry which is preliminary data.</text>
</comment>
<dbReference type="Pfam" id="PF01793">
    <property type="entry name" value="Glyco_transf_15"/>
    <property type="match status" value="1"/>
</dbReference>
<dbReference type="AlphaFoldDB" id="A0AAD7ID58"/>
<reference evidence="4" key="1">
    <citation type="submission" date="2023-03" db="EMBL/GenBank/DDBJ databases">
        <title>Massive genome expansion in bonnet fungi (Mycena s.s.) driven by repeated elements and novel gene families across ecological guilds.</title>
        <authorList>
            <consortium name="Lawrence Berkeley National Laboratory"/>
            <person name="Harder C.B."/>
            <person name="Miyauchi S."/>
            <person name="Viragh M."/>
            <person name="Kuo A."/>
            <person name="Thoen E."/>
            <person name="Andreopoulos B."/>
            <person name="Lu D."/>
            <person name="Skrede I."/>
            <person name="Drula E."/>
            <person name="Henrissat B."/>
            <person name="Morin E."/>
            <person name="Kohler A."/>
            <person name="Barry K."/>
            <person name="LaButti K."/>
            <person name="Morin E."/>
            <person name="Salamov A."/>
            <person name="Lipzen A."/>
            <person name="Mereny Z."/>
            <person name="Hegedus B."/>
            <person name="Baldrian P."/>
            <person name="Stursova M."/>
            <person name="Weitz H."/>
            <person name="Taylor A."/>
            <person name="Grigoriev I.V."/>
            <person name="Nagy L.G."/>
            <person name="Martin F."/>
            <person name="Kauserud H."/>
        </authorList>
    </citation>
    <scope>NUCLEOTIDE SEQUENCE</scope>
    <source>
        <strain evidence="4">CBHHK182m</strain>
    </source>
</reference>
<dbReference type="FunFam" id="3.90.550.10:FF:000051">
    <property type="entry name" value="Alpha-1,2-mannosyltransferase (Ktr4)"/>
    <property type="match status" value="1"/>
</dbReference>
<organism evidence="4 5">
    <name type="scientific">Mycena metata</name>
    <dbReference type="NCBI Taxonomy" id="1033252"/>
    <lineage>
        <taxon>Eukaryota</taxon>
        <taxon>Fungi</taxon>
        <taxon>Dikarya</taxon>
        <taxon>Basidiomycota</taxon>
        <taxon>Agaricomycotina</taxon>
        <taxon>Agaricomycetes</taxon>
        <taxon>Agaricomycetidae</taxon>
        <taxon>Agaricales</taxon>
        <taxon>Marasmiineae</taxon>
        <taxon>Mycenaceae</taxon>
        <taxon>Mycena</taxon>
    </lineage>
</organism>
<proteinExistence type="inferred from homology"/>
<evidence type="ECO:0000256" key="2">
    <source>
        <dbReference type="ARBA" id="ARBA00022679"/>
    </source>
</evidence>
<dbReference type="PANTHER" id="PTHR31121:SF6">
    <property type="entry name" value="ALPHA-1,2 MANNOSYLTRANSFERASE KTR1"/>
    <property type="match status" value="1"/>
</dbReference>
<evidence type="ECO:0000313" key="4">
    <source>
        <dbReference type="EMBL" id="KAJ7740105.1"/>
    </source>
</evidence>
<evidence type="ECO:0000256" key="1">
    <source>
        <dbReference type="ARBA" id="ARBA00007677"/>
    </source>
</evidence>